<keyword evidence="8" id="KW-1185">Reference proteome</keyword>
<name>A0ABW3LK91_9BACI</name>
<keyword evidence="3 5" id="KW-1133">Transmembrane helix</keyword>
<evidence type="ECO:0000256" key="3">
    <source>
        <dbReference type="ARBA" id="ARBA00022989"/>
    </source>
</evidence>
<gene>
    <name evidence="7" type="ORF">ACFQ3N_07890</name>
</gene>
<accession>A0ABW3LK91</accession>
<evidence type="ECO:0000256" key="4">
    <source>
        <dbReference type="ARBA" id="ARBA00023136"/>
    </source>
</evidence>
<comment type="caution">
    <text evidence="7">The sequence shown here is derived from an EMBL/GenBank/DDBJ whole genome shotgun (WGS) entry which is preliminary data.</text>
</comment>
<sequence>MVRFFKRIRFLFKFHKSIPFLKDFFITREVSIVKKVLFVFLIMGYIIFPFDIIPDFLLFFGILDDATVAILLLQQMFKAAPDALKEKHKLLE</sequence>
<keyword evidence="2 5" id="KW-0812">Transmembrane</keyword>
<evidence type="ECO:0000256" key="5">
    <source>
        <dbReference type="SAM" id="Phobius"/>
    </source>
</evidence>
<feature type="domain" description="DUF1232" evidence="6">
    <location>
        <begin position="37"/>
        <end position="70"/>
    </location>
</feature>
<dbReference type="Pfam" id="PF06803">
    <property type="entry name" value="DUF1232"/>
    <property type="match status" value="1"/>
</dbReference>
<reference evidence="8" key="1">
    <citation type="journal article" date="2019" name="Int. J. Syst. Evol. Microbiol.">
        <title>The Global Catalogue of Microorganisms (GCM) 10K type strain sequencing project: providing services to taxonomists for standard genome sequencing and annotation.</title>
        <authorList>
            <consortium name="The Broad Institute Genomics Platform"/>
            <consortium name="The Broad Institute Genome Sequencing Center for Infectious Disease"/>
            <person name="Wu L."/>
            <person name="Ma J."/>
        </authorList>
    </citation>
    <scope>NUCLEOTIDE SEQUENCE [LARGE SCALE GENOMIC DNA]</scope>
    <source>
        <strain evidence="8">CCUG 56754</strain>
    </source>
</reference>
<evidence type="ECO:0000256" key="2">
    <source>
        <dbReference type="ARBA" id="ARBA00022692"/>
    </source>
</evidence>
<dbReference type="RefSeq" id="WP_390361190.1">
    <property type="nucleotide sequence ID" value="NZ_JBHTKJ010000016.1"/>
</dbReference>
<organism evidence="7 8">
    <name type="scientific">Virgibacillus byunsanensis</name>
    <dbReference type="NCBI Taxonomy" id="570945"/>
    <lineage>
        <taxon>Bacteria</taxon>
        <taxon>Bacillati</taxon>
        <taxon>Bacillota</taxon>
        <taxon>Bacilli</taxon>
        <taxon>Bacillales</taxon>
        <taxon>Bacillaceae</taxon>
        <taxon>Virgibacillus</taxon>
    </lineage>
</organism>
<protein>
    <submittedName>
        <fullName evidence="7">YkvA family protein</fullName>
    </submittedName>
</protein>
<dbReference type="InterPro" id="IPR010652">
    <property type="entry name" value="DUF1232"/>
</dbReference>
<proteinExistence type="predicted"/>
<keyword evidence="4 5" id="KW-0472">Membrane</keyword>
<dbReference type="Proteomes" id="UP001597040">
    <property type="component" value="Unassembled WGS sequence"/>
</dbReference>
<feature type="transmembrane region" description="Helical" evidence="5">
    <location>
        <begin position="32"/>
        <end position="50"/>
    </location>
</feature>
<evidence type="ECO:0000313" key="7">
    <source>
        <dbReference type="EMBL" id="MFD1038330.1"/>
    </source>
</evidence>
<dbReference type="PIRSF" id="PIRSF029962">
    <property type="entry name" value="UCP029962"/>
    <property type="match status" value="1"/>
</dbReference>
<dbReference type="InterPro" id="IPR016941">
    <property type="entry name" value="UCP029962"/>
</dbReference>
<evidence type="ECO:0000256" key="1">
    <source>
        <dbReference type="ARBA" id="ARBA00004127"/>
    </source>
</evidence>
<dbReference type="EMBL" id="JBHTKJ010000016">
    <property type="protein sequence ID" value="MFD1038330.1"/>
    <property type="molecule type" value="Genomic_DNA"/>
</dbReference>
<comment type="subcellular location">
    <subcellularLocation>
        <location evidence="1">Endomembrane system</location>
        <topology evidence="1">Multi-pass membrane protein</topology>
    </subcellularLocation>
</comment>
<evidence type="ECO:0000259" key="6">
    <source>
        <dbReference type="Pfam" id="PF06803"/>
    </source>
</evidence>
<evidence type="ECO:0000313" key="8">
    <source>
        <dbReference type="Proteomes" id="UP001597040"/>
    </source>
</evidence>